<name>A0A8B7Y299_ACAPL</name>
<keyword evidence="1" id="KW-0732">Signal</keyword>
<evidence type="ECO:0000313" key="3">
    <source>
        <dbReference type="RefSeq" id="XP_022087299.1"/>
    </source>
</evidence>
<dbReference type="AlphaFoldDB" id="A0A8B7Y299"/>
<dbReference type="OMA" id="DDATICQ"/>
<organism evidence="2 3">
    <name type="scientific">Acanthaster planci</name>
    <name type="common">Crown-of-thorns starfish</name>
    <dbReference type="NCBI Taxonomy" id="133434"/>
    <lineage>
        <taxon>Eukaryota</taxon>
        <taxon>Metazoa</taxon>
        <taxon>Echinodermata</taxon>
        <taxon>Eleutherozoa</taxon>
        <taxon>Asterozoa</taxon>
        <taxon>Asteroidea</taxon>
        <taxon>Valvatacea</taxon>
        <taxon>Valvatida</taxon>
        <taxon>Acanthasteridae</taxon>
        <taxon>Acanthaster</taxon>
    </lineage>
</organism>
<evidence type="ECO:0000256" key="1">
    <source>
        <dbReference type="SAM" id="SignalP"/>
    </source>
</evidence>
<proteinExistence type="predicted"/>
<protein>
    <submittedName>
        <fullName evidence="3">Uncharacterized protein LOC110977453</fullName>
    </submittedName>
</protein>
<evidence type="ECO:0000313" key="2">
    <source>
        <dbReference type="Proteomes" id="UP000694845"/>
    </source>
</evidence>
<feature type="signal peptide" evidence="1">
    <location>
        <begin position="1"/>
        <end position="17"/>
    </location>
</feature>
<keyword evidence="2" id="KW-1185">Reference proteome</keyword>
<reference evidence="3" key="1">
    <citation type="submission" date="2025-08" db="UniProtKB">
        <authorList>
            <consortium name="RefSeq"/>
        </authorList>
    </citation>
    <scope>IDENTIFICATION</scope>
</reference>
<accession>A0A8B7Y299</accession>
<dbReference type="Proteomes" id="UP000694845">
    <property type="component" value="Unplaced"/>
</dbReference>
<dbReference type="KEGG" id="aplc:110977453"/>
<dbReference type="RefSeq" id="XP_022087299.1">
    <property type="nucleotide sequence ID" value="XM_022231607.1"/>
</dbReference>
<dbReference type="GeneID" id="110977453"/>
<gene>
    <name evidence="3" type="primary">LOC110977453</name>
</gene>
<sequence>MLKNLFLISMLLCTVESNWDGDNSDPSATYLGFYAINMTCNDDATICQHCVHVHLDGRLFTFTTIYTADPYMFQYYFENGIKDWNFSLAQEDPDQMYRWCECADGMHGFDVARRVAVCVENTFSDISVPDNCPKPVALVTCDYHPSDGQVRGQQMLFCQS</sequence>
<feature type="chain" id="PRO_5034264421" evidence="1">
    <location>
        <begin position="18"/>
        <end position="160"/>
    </location>
</feature>